<dbReference type="Pfam" id="PF08530">
    <property type="entry name" value="PepX_C"/>
    <property type="match status" value="1"/>
</dbReference>
<dbReference type="RefSeq" id="WP_212397514.1">
    <property type="nucleotide sequence ID" value="NZ_JAFCJH010000034.1"/>
</dbReference>
<name>A0ABS5FQJ5_9BRAD</name>
<dbReference type="SMART" id="SM00939">
    <property type="entry name" value="PepX_C"/>
    <property type="match status" value="1"/>
</dbReference>
<organism evidence="3 4">
    <name type="scientific">Bradyrhizobium jicamae</name>
    <dbReference type="NCBI Taxonomy" id="280332"/>
    <lineage>
        <taxon>Bacteria</taxon>
        <taxon>Pseudomonadati</taxon>
        <taxon>Pseudomonadota</taxon>
        <taxon>Alphaproteobacteria</taxon>
        <taxon>Hyphomicrobiales</taxon>
        <taxon>Nitrobacteraceae</taxon>
        <taxon>Bradyrhizobium</taxon>
    </lineage>
</organism>
<dbReference type="SUPFAM" id="SSF49785">
    <property type="entry name" value="Galactose-binding domain-like"/>
    <property type="match status" value="1"/>
</dbReference>
<dbReference type="InterPro" id="IPR013736">
    <property type="entry name" value="Xaa-Pro_dipept_C"/>
</dbReference>
<proteinExistence type="predicted"/>
<dbReference type="NCBIfam" id="TIGR00976">
    <property type="entry name" value="CocE_NonD"/>
    <property type="match status" value="1"/>
</dbReference>
<dbReference type="EMBL" id="JAFCJH010000034">
    <property type="protein sequence ID" value="MBR0799083.1"/>
    <property type="molecule type" value="Genomic_DNA"/>
</dbReference>
<dbReference type="GO" id="GO:0016787">
    <property type="term" value="F:hydrolase activity"/>
    <property type="evidence" value="ECO:0007669"/>
    <property type="project" value="UniProtKB-KW"/>
</dbReference>
<dbReference type="InterPro" id="IPR008979">
    <property type="entry name" value="Galactose-bd-like_sf"/>
</dbReference>
<feature type="domain" description="Xaa-Pro dipeptidyl-peptidase C-terminal" evidence="2">
    <location>
        <begin position="349"/>
        <end position="591"/>
    </location>
</feature>
<sequence>MTDEFDHPSFLDNLIPLRGKLDQVQTAGWTPGAPVHSSLGCTVHAEQMIPVTDGISLAADICTPKVAGRYPAVVVFSAYSHQLQASGLPTGTNETGEPTVFTDRGYNHVMVSRRGMGRSQGDSVIFFNDTDVDDHVAVIEWCARQPWCDGNVVLFGTSYYAVVQPLVAVRQPPALRGFFGNGLDTDYFRHIAMFGGAPQVDFLTLWMGANFTLAQEKLHVPPIVRAAISHVVNSPLKHLWAPAIQKRMTEIQESFKRKTPDLKYRKLFADWVFDGKTRAAHSIPPGPHQELEKIQVPFVVVEDMSAFNLHQFGAYDLVENAGTPANRRWLIMAPPEYALPVYRWQTEALAFFDHIVHGADNGYAQQSPVRYHADGMKEEEYRGVAAFPAPEGSRVRYYLTSNGDDRQRHGFSADPGQGKNSWAAVPFGAIVPPGLDEAANPILTFEAQGEEDVEYAGAITVSLQFSCSDIDSHVIARLSRIDVAGNLHSLSLGSIRPALRRIDRERSTSVEIAINMDKPEPLTPGEPITLLFSLTPRPVRLKKGEKLRLDVASRTDLLRSDPAHGHEQFEMVVPPYFSRNTIHYGEQSYLDLHRLA</sequence>
<evidence type="ECO:0000256" key="1">
    <source>
        <dbReference type="ARBA" id="ARBA00022801"/>
    </source>
</evidence>
<dbReference type="Gene3D" id="3.40.50.1820">
    <property type="entry name" value="alpha/beta hydrolase"/>
    <property type="match status" value="1"/>
</dbReference>
<dbReference type="InterPro" id="IPR029058">
    <property type="entry name" value="AB_hydrolase_fold"/>
</dbReference>
<evidence type="ECO:0000313" key="4">
    <source>
        <dbReference type="Proteomes" id="UP001315278"/>
    </source>
</evidence>
<evidence type="ECO:0000313" key="3">
    <source>
        <dbReference type="EMBL" id="MBR0799083.1"/>
    </source>
</evidence>
<accession>A0ABS5FQJ5</accession>
<dbReference type="Pfam" id="PF02129">
    <property type="entry name" value="Peptidase_S15"/>
    <property type="match status" value="1"/>
</dbReference>
<evidence type="ECO:0000259" key="2">
    <source>
        <dbReference type="SMART" id="SM00939"/>
    </source>
</evidence>
<protein>
    <submittedName>
        <fullName evidence="3">CocE/NonD family hydrolase</fullName>
    </submittedName>
</protein>
<reference evidence="4" key="1">
    <citation type="journal article" date="2021" name="ISME J.">
        <title>Evolutionary origin and ecological implication of a unique nif island in free-living Bradyrhizobium lineages.</title>
        <authorList>
            <person name="Tao J."/>
        </authorList>
    </citation>
    <scope>NUCLEOTIDE SEQUENCE [LARGE SCALE GENOMIC DNA]</scope>
    <source>
        <strain evidence="4">SZCCT0434</strain>
    </source>
</reference>
<dbReference type="Proteomes" id="UP001315278">
    <property type="component" value="Unassembled WGS sequence"/>
</dbReference>
<dbReference type="Gene3D" id="2.60.120.260">
    <property type="entry name" value="Galactose-binding domain-like"/>
    <property type="match status" value="1"/>
</dbReference>
<comment type="caution">
    <text evidence="3">The sequence shown here is derived from an EMBL/GenBank/DDBJ whole genome shotgun (WGS) entry which is preliminary data.</text>
</comment>
<keyword evidence="4" id="KW-1185">Reference proteome</keyword>
<dbReference type="InterPro" id="IPR005674">
    <property type="entry name" value="CocE/Ser_esterase"/>
</dbReference>
<dbReference type="InterPro" id="IPR000383">
    <property type="entry name" value="Xaa-Pro-like_dom"/>
</dbReference>
<dbReference type="SUPFAM" id="SSF53474">
    <property type="entry name" value="alpha/beta-Hydrolases"/>
    <property type="match status" value="1"/>
</dbReference>
<keyword evidence="1 3" id="KW-0378">Hydrolase</keyword>
<gene>
    <name evidence="3" type="ORF">JQ615_27215</name>
</gene>